<keyword evidence="3" id="KW-1185">Reference proteome</keyword>
<evidence type="ECO:0000313" key="2">
    <source>
        <dbReference type="EMBL" id="MBI1647853.1"/>
    </source>
</evidence>
<evidence type="ECO:0000259" key="1">
    <source>
        <dbReference type="PROSITE" id="PS52015"/>
    </source>
</evidence>
<name>A0ABS0SPY6_9FLAO</name>
<accession>A0ABS0SPY6</accession>
<proteinExistence type="predicted"/>
<gene>
    <name evidence="2" type="ORF">I7X30_12420</name>
</gene>
<feature type="domain" description="TonB C-terminal" evidence="1">
    <location>
        <begin position="201"/>
        <end position="292"/>
    </location>
</feature>
<sequence>MRIFITFFCWGFFTLAQAQKAPIDLKSSVVAQEPKCIGITRTVQKEGRSDFWQCVDSWVYDHFSYPQEAFDNELSAVVWVPFVIDKKGVMTVNKDSIDINVPYNKKEDLEKGKYKAIKETSCRIFANFPKVTPAKNKKGKVIAVKGRYPISFEIPKDEHKNPIKGAEGLAKAHEKALAPAVEKKAYRVGKEHLSEKEKIADVGQFFSTTIRNKYHYPPVAIELGISGKVIMKIVVDKEGKISAKAIKGPKELRAGAEKIFTNLPNFVSAIDQYGAPIESTYVIPIKYSFVDE</sequence>
<dbReference type="InterPro" id="IPR037682">
    <property type="entry name" value="TonB_C"/>
</dbReference>
<dbReference type="EMBL" id="JAEFDC010000014">
    <property type="protein sequence ID" value="MBI1647853.1"/>
    <property type="molecule type" value="Genomic_DNA"/>
</dbReference>
<dbReference type="PROSITE" id="PS52015">
    <property type="entry name" value="TONB_CTD"/>
    <property type="match status" value="1"/>
</dbReference>
<dbReference type="Pfam" id="PF03544">
    <property type="entry name" value="TonB_C"/>
    <property type="match status" value="1"/>
</dbReference>
<reference evidence="2 3" key="1">
    <citation type="journal article" date="2021" name="Int. J. Syst. Evol. Microbiol.">
        <title>Capnocytophaga periodontitidis sp. nov., isolated from subgingival plaque of periodontitis patient.</title>
        <authorList>
            <person name="Zhang Y."/>
            <person name="Qiao D."/>
            <person name="Shi W."/>
            <person name="Wu D."/>
            <person name="Cai M."/>
        </authorList>
    </citation>
    <scope>NUCLEOTIDE SEQUENCE [LARGE SCALE GENOMIC DNA]</scope>
    <source>
        <strain evidence="2 3">051621</strain>
    </source>
</reference>
<protein>
    <submittedName>
        <fullName evidence="2">Energy transducer TonB</fullName>
    </submittedName>
</protein>
<dbReference type="RefSeq" id="WP_198467448.1">
    <property type="nucleotide sequence ID" value="NZ_JAEFDC010000014.1"/>
</dbReference>
<comment type="caution">
    <text evidence="2">The sequence shown here is derived from an EMBL/GenBank/DDBJ whole genome shotgun (WGS) entry which is preliminary data.</text>
</comment>
<organism evidence="2 3">
    <name type="scientific">Capnocytophaga periodontitidis</name>
    <dbReference type="NCBI Taxonomy" id="2795027"/>
    <lineage>
        <taxon>Bacteria</taxon>
        <taxon>Pseudomonadati</taxon>
        <taxon>Bacteroidota</taxon>
        <taxon>Flavobacteriia</taxon>
        <taxon>Flavobacteriales</taxon>
        <taxon>Flavobacteriaceae</taxon>
        <taxon>Capnocytophaga</taxon>
    </lineage>
</organism>
<evidence type="ECO:0000313" key="3">
    <source>
        <dbReference type="Proteomes" id="UP000641139"/>
    </source>
</evidence>
<dbReference type="Proteomes" id="UP000641139">
    <property type="component" value="Unassembled WGS sequence"/>
</dbReference>
<dbReference type="Gene3D" id="3.30.1150.10">
    <property type="match status" value="2"/>
</dbReference>
<dbReference type="SUPFAM" id="SSF74653">
    <property type="entry name" value="TolA/TonB C-terminal domain"/>
    <property type="match status" value="1"/>
</dbReference>